<dbReference type="PROSITE" id="PS51274">
    <property type="entry name" value="GATASE_COBBQ"/>
    <property type="match status" value="1"/>
</dbReference>
<feature type="active site" description="Nucleophile" evidence="10 11">
    <location>
        <position position="83"/>
    </location>
</feature>
<evidence type="ECO:0000256" key="10">
    <source>
        <dbReference type="HAMAP-Rule" id="MF_00278"/>
    </source>
</evidence>
<comment type="subunit">
    <text evidence="2 10">Heterodimer of HisH and HisF.</text>
</comment>
<dbReference type="PIRSF" id="PIRSF000495">
    <property type="entry name" value="Amidotransf_hisH"/>
    <property type="match status" value="1"/>
</dbReference>
<reference evidence="13 14" key="1">
    <citation type="submission" date="2019-09" db="EMBL/GenBank/DDBJ databases">
        <authorList>
            <person name="Chandra G."/>
            <person name="Truman W A."/>
        </authorList>
    </citation>
    <scope>NUCLEOTIDE SEQUENCE [LARGE SCALE GENOMIC DNA]</scope>
    <source>
        <strain evidence="13">PS662</strain>
    </source>
</reference>
<dbReference type="EMBL" id="CABVHK010000012">
    <property type="protein sequence ID" value="VVN06500.1"/>
    <property type="molecule type" value="Genomic_DNA"/>
</dbReference>
<feature type="active site" evidence="10 11">
    <location>
        <position position="186"/>
    </location>
</feature>
<keyword evidence="10" id="KW-0963">Cytoplasm</keyword>
<dbReference type="EC" id="3.5.1.2" evidence="10"/>
<dbReference type="OrthoDB" id="9807137at2"/>
<dbReference type="GO" id="GO:0005737">
    <property type="term" value="C:cytoplasm"/>
    <property type="evidence" value="ECO:0007669"/>
    <property type="project" value="UniProtKB-SubCell"/>
</dbReference>
<evidence type="ECO:0000256" key="5">
    <source>
        <dbReference type="ARBA" id="ARBA00022962"/>
    </source>
</evidence>
<name>A0A5E6ULJ9_PSEFL</name>
<dbReference type="GO" id="GO:0000107">
    <property type="term" value="F:imidazoleglycerol-phosphate synthase activity"/>
    <property type="evidence" value="ECO:0007669"/>
    <property type="project" value="UniProtKB-UniRule"/>
</dbReference>
<evidence type="ECO:0000256" key="8">
    <source>
        <dbReference type="ARBA" id="ARBA00047838"/>
    </source>
</evidence>
<dbReference type="PANTHER" id="PTHR42701:SF1">
    <property type="entry name" value="IMIDAZOLE GLYCEROL PHOSPHATE SYNTHASE SUBUNIT HISH"/>
    <property type="match status" value="1"/>
</dbReference>
<dbReference type="InterPro" id="IPR017926">
    <property type="entry name" value="GATASE"/>
</dbReference>
<evidence type="ECO:0000256" key="2">
    <source>
        <dbReference type="ARBA" id="ARBA00011152"/>
    </source>
</evidence>
<evidence type="ECO:0000256" key="6">
    <source>
        <dbReference type="ARBA" id="ARBA00023102"/>
    </source>
</evidence>
<dbReference type="GO" id="GO:0000105">
    <property type="term" value="P:L-histidine biosynthetic process"/>
    <property type="evidence" value="ECO:0007669"/>
    <property type="project" value="UniProtKB-UniRule"/>
</dbReference>
<comment type="pathway">
    <text evidence="1 10">Amino-acid biosynthesis; L-histidine biosynthesis; L-histidine from 5-phospho-alpha-D-ribose 1-diphosphate: step 5/9.</text>
</comment>
<keyword evidence="3 10" id="KW-0028">Amino-acid biosynthesis</keyword>
<dbReference type="EC" id="4.3.2.10" evidence="10"/>
<evidence type="ECO:0000313" key="14">
    <source>
        <dbReference type="Proteomes" id="UP000326953"/>
    </source>
</evidence>
<dbReference type="HAMAP" id="MF_00278">
    <property type="entry name" value="HisH"/>
    <property type="match status" value="1"/>
</dbReference>
<comment type="catalytic activity">
    <reaction evidence="9 10">
        <text>L-glutamine + H2O = L-glutamate + NH4(+)</text>
        <dbReference type="Rhea" id="RHEA:15889"/>
        <dbReference type="ChEBI" id="CHEBI:15377"/>
        <dbReference type="ChEBI" id="CHEBI:28938"/>
        <dbReference type="ChEBI" id="CHEBI:29985"/>
        <dbReference type="ChEBI" id="CHEBI:58359"/>
        <dbReference type="EC" id="3.5.1.2"/>
    </reaction>
</comment>
<gene>
    <name evidence="13" type="primary">hisH_2</name>
    <name evidence="10" type="synonym">hisH</name>
    <name evidence="13" type="ORF">PS662_03620</name>
</gene>
<dbReference type="UniPathway" id="UPA00031">
    <property type="reaction ID" value="UER00010"/>
</dbReference>
<keyword evidence="13" id="KW-0808">Transferase</keyword>
<dbReference type="Gene3D" id="3.40.50.880">
    <property type="match status" value="1"/>
</dbReference>
<dbReference type="PROSITE" id="PS51273">
    <property type="entry name" value="GATASE_TYPE_1"/>
    <property type="match status" value="1"/>
</dbReference>
<keyword evidence="4 10" id="KW-0378">Hydrolase</keyword>
<keyword evidence="13" id="KW-0328">Glycosyltransferase</keyword>
<proteinExistence type="inferred from homology"/>
<dbReference type="InterPro" id="IPR010139">
    <property type="entry name" value="Imidazole-glycPsynth_HisH"/>
</dbReference>
<dbReference type="GO" id="GO:0016829">
    <property type="term" value="F:lyase activity"/>
    <property type="evidence" value="ECO:0007669"/>
    <property type="project" value="UniProtKB-KW"/>
</dbReference>
<evidence type="ECO:0000256" key="4">
    <source>
        <dbReference type="ARBA" id="ARBA00022801"/>
    </source>
</evidence>
<comment type="catalytic activity">
    <reaction evidence="8 10">
        <text>5-[(5-phospho-1-deoxy-D-ribulos-1-ylimino)methylamino]-1-(5-phospho-beta-D-ribosyl)imidazole-4-carboxamide + L-glutamine = D-erythro-1-(imidazol-4-yl)glycerol 3-phosphate + 5-amino-1-(5-phospho-beta-D-ribosyl)imidazole-4-carboxamide + L-glutamate + H(+)</text>
        <dbReference type="Rhea" id="RHEA:24793"/>
        <dbReference type="ChEBI" id="CHEBI:15378"/>
        <dbReference type="ChEBI" id="CHEBI:29985"/>
        <dbReference type="ChEBI" id="CHEBI:58278"/>
        <dbReference type="ChEBI" id="CHEBI:58359"/>
        <dbReference type="ChEBI" id="CHEBI:58475"/>
        <dbReference type="ChEBI" id="CHEBI:58525"/>
        <dbReference type="EC" id="4.3.2.10"/>
    </reaction>
</comment>
<dbReference type="NCBIfam" id="TIGR01855">
    <property type="entry name" value="IMP_synth_hisH"/>
    <property type="match status" value="1"/>
</dbReference>
<dbReference type="AlphaFoldDB" id="A0A5E6ULJ9"/>
<feature type="domain" description="Glutamine amidotransferase" evidence="12">
    <location>
        <begin position="9"/>
        <end position="200"/>
    </location>
</feature>
<comment type="subcellular location">
    <subcellularLocation>
        <location evidence="10">Cytoplasm</location>
    </subcellularLocation>
</comment>
<evidence type="ECO:0000256" key="7">
    <source>
        <dbReference type="ARBA" id="ARBA00023239"/>
    </source>
</evidence>
<dbReference type="SUPFAM" id="SSF52317">
    <property type="entry name" value="Class I glutamine amidotransferase-like"/>
    <property type="match status" value="1"/>
</dbReference>
<sequence>MSQQIGVVDYGAAGNVFSMAKALECAGAKVKVVKHPQDLAGVDKLVMPGVGSFVDGMRELNESGMAEAIVKYAATDRPLLGICLGMQVLSKVGFEYGESTGLGLVLGEVRPMQCKGVVPHMGFNTVSIVNDSPLLKGVSPSDRFYFMHSFEVQKYTDVIALTTYAGHQFVSGIQRGNIFGVQFHPEKSRETGIRVFENFLAL</sequence>
<keyword evidence="7 10" id="KW-0456">Lyase</keyword>
<evidence type="ECO:0000256" key="11">
    <source>
        <dbReference type="PIRSR" id="PIRSR000495-1"/>
    </source>
</evidence>
<feature type="active site" evidence="10 11">
    <location>
        <position position="184"/>
    </location>
</feature>
<evidence type="ECO:0000259" key="12">
    <source>
        <dbReference type="Pfam" id="PF00117"/>
    </source>
</evidence>
<dbReference type="GO" id="GO:0004359">
    <property type="term" value="F:glutaminase activity"/>
    <property type="evidence" value="ECO:0007669"/>
    <property type="project" value="UniProtKB-EC"/>
</dbReference>
<dbReference type="Proteomes" id="UP000326953">
    <property type="component" value="Unassembled WGS sequence"/>
</dbReference>
<protein>
    <recommendedName>
        <fullName evidence="10">Imidazole glycerol phosphate synthase subunit HisH</fullName>
        <ecNumber evidence="10">4.3.2.10</ecNumber>
    </recommendedName>
    <alternativeName>
        <fullName evidence="10">IGP synthase glutaminase subunit</fullName>
        <ecNumber evidence="10">3.5.1.2</ecNumber>
    </alternativeName>
    <alternativeName>
        <fullName evidence="10">IGP synthase subunit HisH</fullName>
    </alternativeName>
    <alternativeName>
        <fullName evidence="10">ImGP synthase subunit HisH</fullName>
        <shortName evidence="10">IGPS subunit HisH</shortName>
    </alternativeName>
</protein>
<comment type="function">
    <text evidence="10">IGPS catalyzes the conversion of PRFAR and glutamine to IGP, AICAR and glutamate. The HisH subunit catalyzes the hydrolysis of glutamine to glutamate and ammonia as part of the synthesis of IGP and AICAR. The resulting ammonia molecule is channeled to the active site of HisF.</text>
</comment>
<dbReference type="PANTHER" id="PTHR42701">
    <property type="entry name" value="IMIDAZOLE GLYCEROL PHOSPHATE SYNTHASE SUBUNIT HISH"/>
    <property type="match status" value="1"/>
</dbReference>
<dbReference type="CDD" id="cd01748">
    <property type="entry name" value="GATase1_IGP_Synthase"/>
    <property type="match status" value="1"/>
</dbReference>
<evidence type="ECO:0000256" key="1">
    <source>
        <dbReference type="ARBA" id="ARBA00005091"/>
    </source>
</evidence>
<keyword evidence="6 10" id="KW-0368">Histidine biosynthesis</keyword>
<evidence type="ECO:0000313" key="13">
    <source>
        <dbReference type="EMBL" id="VVN06500.1"/>
    </source>
</evidence>
<keyword evidence="5 10" id="KW-0315">Glutamine amidotransferase</keyword>
<dbReference type="InterPro" id="IPR029062">
    <property type="entry name" value="Class_I_gatase-like"/>
</dbReference>
<dbReference type="Pfam" id="PF00117">
    <property type="entry name" value="GATase"/>
    <property type="match status" value="1"/>
</dbReference>
<dbReference type="RefSeq" id="WP_150712031.1">
    <property type="nucleotide sequence ID" value="NZ_CABVHK010000012.1"/>
</dbReference>
<evidence type="ECO:0000256" key="9">
    <source>
        <dbReference type="ARBA" id="ARBA00049534"/>
    </source>
</evidence>
<evidence type="ECO:0000256" key="3">
    <source>
        <dbReference type="ARBA" id="ARBA00022605"/>
    </source>
</evidence>
<accession>A0A5E6ULJ9</accession>
<organism evidence="13 14">
    <name type="scientific">Pseudomonas fluorescens</name>
    <dbReference type="NCBI Taxonomy" id="294"/>
    <lineage>
        <taxon>Bacteria</taxon>
        <taxon>Pseudomonadati</taxon>
        <taxon>Pseudomonadota</taxon>
        <taxon>Gammaproteobacteria</taxon>
        <taxon>Pseudomonadales</taxon>
        <taxon>Pseudomonadaceae</taxon>
        <taxon>Pseudomonas</taxon>
    </lineage>
</organism>